<keyword evidence="3 12" id="KW-0138">CF(0)</keyword>
<keyword evidence="5 12" id="KW-0375">Hydrogen ion transport</keyword>
<dbReference type="EMBL" id="VBOZ01000004">
    <property type="protein sequence ID" value="TMQ67110.1"/>
    <property type="molecule type" value="Genomic_DNA"/>
</dbReference>
<evidence type="ECO:0000256" key="7">
    <source>
        <dbReference type="ARBA" id="ARBA00023065"/>
    </source>
</evidence>
<dbReference type="GO" id="GO:0046933">
    <property type="term" value="F:proton-transporting ATP synthase activity, rotational mechanism"/>
    <property type="evidence" value="ECO:0007669"/>
    <property type="project" value="UniProtKB-UniRule"/>
</dbReference>
<dbReference type="InterPro" id="IPR002146">
    <property type="entry name" value="ATP_synth_b/b'su_bac/chlpt"/>
</dbReference>
<dbReference type="GO" id="GO:0012505">
    <property type="term" value="C:endomembrane system"/>
    <property type="evidence" value="ECO:0007669"/>
    <property type="project" value="UniProtKB-SubCell"/>
</dbReference>
<keyword evidence="2 12" id="KW-0813">Transport</keyword>
<keyword evidence="6 12" id="KW-1133">Transmembrane helix</keyword>
<dbReference type="GO" id="GO:0005886">
    <property type="term" value="C:plasma membrane"/>
    <property type="evidence" value="ECO:0007669"/>
    <property type="project" value="UniProtKB-SubCell"/>
</dbReference>
<dbReference type="InterPro" id="IPR028987">
    <property type="entry name" value="ATP_synth_B-like_membr_sf"/>
</dbReference>
<evidence type="ECO:0000313" key="15">
    <source>
        <dbReference type="EMBL" id="TMQ67110.1"/>
    </source>
</evidence>
<reference evidence="15 16" key="1">
    <citation type="journal article" date="2019" name="Nat. Microbiol.">
        <title>Mediterranean grassland soil C-N compound turnover is dependent on rainfall and depth, and is mediated by genomically divergent microorganisms.</title>
        <authorList>
            <person name="Diamond S."/>
            <person name="Andeer P.F."/>
            <person name="Li Z."/>
            <person name="Crits-Christoph A."/>
            <person name="Burstein D."/>
            <person name="Anantharaman K."/>
            <person name="Lane K.R."/>
            <person name="Thomas B.C."/>
            <person name="Pan C."/>
            <person name="Northen T.R."/>
            <person name="Banfield J.F."/>
        </authorList>
    </citation>
    <scope>NUCLEOTIDE SEQUENCE [LARGE SCALE GENOMIC DNA]</scope>
    <source>
        <strain evidence="15">WS_9</strain>
    </source>
</reference>
<evidence type="ECO:0000256" key="2">
    <source>
        <dbReference type="ARBA" id="ARBA00022448"/>
    </source>
</evidence>
<evidence type="ECO:0000256" key="4">
    <source>
        <dbReference type="ARBA" id="ARBA00022692"/>
    </source>
</evidence>
<feature type="coiled-coil region" evidence="14">
    <location>
        <begin position="43"/>
        <end position="77"/>
    </location>
</feature>
<evidence type="ECO:0000256" key="1">
    <source>
        <dbReference type="ARBA" id="ARBA00005513"/>
    </source>
</evidence>
<evidence type="ECO:0000256" key="9">
    <source>
        <dbReference type="ARBA" id="ARBA00023310"/>
    </source>
</evidence>
<feature type="transmembrane region" description="Helical" evidence="12">
    <location>
        <begin position="12"/>
        <end position="33"/>
    </location>
</feature>
<organism evidence="15 16">
    <name type="scientific">Eiseniibacteriota bacterium</name>
    <dbReference type="NCBI Taxonomy" id="2212470"/>
    <lineage>
        <taxon>Bacteria</taxon>
        <taxon>Candidatus Eiseniibacteriota</taxon>
    </lineage>
</organism>
<evidence type="ECO:0000313" key="16">
    <source>
        <dbReference type="Proteomes" id="UP000317691"/>
    </source>
</evidence>
<dbReference type="Pfam" id="PF00430">
    <property type="entry name" value="ATP-synt_B"/>
    <property type="match status" value="1"/>
</dbReference>
<protein>
    <recommendedName>
        <fullName evidence="12">ATP synthase subunit b</fullName>
    </recommendedName>
    <alternativeName>
        <fullName evidence="12">ATP synthase F(0) sector subunit b</fullName>
    </alternativeName>
    <alternativeName>
        <fullName evidence="12">ATPase subunit I</fullName>
    </alternativeName>
    <alternativeName>
        <fullName evidence="12">F-type ATPase subunit b</fullName>
        <shortName evidence="12">F-ATPase subunit b</shortName>
    </alternativeName>
</protein>
<dbReference type="InterPro" id="IPR005864">
    <property type="entry name" value="ATP_synth_F0_bsu_bac"/>
</dbReference>
<comment type="similarity">
    <text evidence="1 12 13">Belongs to the ATPase B chain family.</text>
</comment>
<comment type="function">
    <text evidence="12">Component of the F(0) channel, it forms part of the peripheral stalk, linking F(1) to F(0).</text>
</comment>
<evidence type="ECO:0000256" key="3">
    <source>
        <dbReference type="ARBA" id="ARBA00022547"/>
    </source>
</evidence>
<dbReference type="PANTHER" id="PTHR33445">
    <property type="entry name" value="ATP SYNTHASE SUBUNIT B', CHLOROPLASTIC"/>
    <property type="match status" value="1"/>
</dbReference>
<dbReference type="SUPFAM" id="SSF81573">
    <property type="entry name" value="F1F0 ATP synthase subunit B, membrane domain"/>
    <property type="match status" value="1"/>
</dbReference>
<dbReference type="HAMAP" id="MF_01398">
    <property type="entry name" value="ATP_synth_b_bprime"/>
    <property type="match status" value="1"/>
</dbReference>
<dbReference type="NCBIfam" id="TIGR01144">
    <property type="entry name" value="ATP_synt_b"/>
    <property type="match status" value="1"/>
</dbReference>
<evidence type="ECO:0000256" key="13">
    <source>
        <dbReference type="RuleBase" id="RU003848"/>
    </source>
</evidence>
<dbReference type="GO" id="GO:0046961">
    <property type="term" value="F:proton-transporting ATPase activity, rotational mechanism"/>
    <property type="evidence" value="ECO:0007669"/>
    <property type="project" value="TreeGrafter"/>
</dbReference>
<dbReference type="InterPro" id="IPR050059">
    <property type="entry name" value="ATP_synthase_B_chain"/>
</dbReference>
<evidence type="ECO:0000256" key="8">
    <source>
        <dbReference type="ARBA" id="ARBA00023136"/>
    </source>
</evidence>
<evidence type="ECO:0000256" key="12">
    <source>
        <dbReference type="HAMAP-Rule" id="MF_01398"/>
    </source>
</evidence>
<keyword evidence="7 12" id="KW-0406">Ion transport</keyword>
<dbReference type="Proteomes" id="UP000317691">
    <property type="component" value="Unassembled WGS sequence"/>
</dbReference>
<proteinExistence type="inferred from homology"/>
<comment type="subunit">
    <text evidence="12">F-type ATPases have 2 components, F(1) - the catalytic core - and F(0) - the membrane proton channel. F(1) has five subunits: alpha(3), beta(3), gamma(1), delta(1), epsilon(1). F(0) has three main subunits: a(1), b(2) and c(10-14). The alpha and beta chains form an alternating ring which encloses part of the gamma chain. F(1) is attached to F(0) by a central stalk formed by the gamma and epsilon chains, while a peripheral stalk is formed by the delta and b chains.</text>
</comment>
<name>A0A538TU00_UNCEI</name>
<evidence type="ECO:0000256" key="11">
    <source>
        <dbReference type="ARBA" id="ARBA00037847"/>
    </source>
</evidence>
<keyword evidence="9 12" id="KW-0066">ATP synthesis</keyword>
<gene>
    <name evidence="12 15" type="primary">atpF</name>
    <name evidence="15" type="ORF">E6K79_00860</name>
</gene>
<dbReference type="CDD" id="cd06503">
    <property type="entry name" value="ATP-synt_Fo_b"/>
    <property type="match status" value="1"/>
</dbReference>
<dbReference type="PANTHER" id="PTHR33445:SF2">
    <property type="entry name" value="ATP SYNTHASE SUBUNIT B', CHLOROPLASTIC"/>
    <property type="match status" value="1"/>
</dbReference>
<accession>A0A538TU00</accession>
<evidence type="ECO:0000256" key="14">
    <source>
        <dbReference type="SAM" id="Coils"/>
    </source>
</evidence>
<dbReference type="GO" id="GO:0045259">
    <property type="term" value="C:proton-transporting ATP synthase complex"/>
    <property type="evidence" value="ECO:0007669"/>
    <property type="project" value="UniProtKB-KW"/>
</dbReference>
<dbReference type="AlphaFoldDB" id="A0A538TU00"/>
<keyword evidence="14" id="KW-0175">Coiled coil</keyword>
<comment type="function">
    <text evidence="10 12">F(1)F(0) ATP synthase produces ATP from ADP in the presence of a proton or sodium gradient. F-type ATPases consist of two structural domains, F(1) containing the extramembraneous catalytic core and F(0) containing the membrane proton channel, linked together by a central stalk and a peripheral stalk. During catalysis, ATP synthesis in the catalytic domain of F(1) is coupled via a rotary mechanism of the central stalk subunits to proton translocation.</text>
</comment>
<keyword evidence="12" id="KW-1003">Cell membrane</keyword>
<evidence type="ECO:0000256" key="6">
    <source>
        <dbReference type="ARBA" id="ARBA00022989"/>
    </source>
</evidence>
<evidence type="ECO:0000256" key="5">
    <source>
        <dbReference type="ARBA" id="ARBA00022781"/>
    </source>
</evidence>
<comment type="caution">
    <text evidence="15">The sequence shown here is derived from an EMBL/GenBank/DDBJ whole genome shotgun (WGS) entry which is preliminary data.</text>
</comment>
<keyword evidence="8 12" id="KW-0472">Membrane</keyword>
<sequence length="163" mass="19079">MDQLVHINQLIAHVLSFIVFFFLVRGAFISIIYPPMKERRDRIRTEYERIEQEKASVADLRRQYESHLKQIEAESRERIQSAVAEGQHVATEIREIARKEAQEIITRSREEIAIEHDKARVTLRNEVVELAVEIAEKVIHEELNAAKHKKLVDSFLAEVEQAR</sequence>
<comment type="subcellular location">
    <subcellularLocation>
        <location evidence="12">Cell membrane</location>
        <topology evidence="12">Single-pass membrane protein</topology>
    </subcellularLocation>
    <subcellularLocation>
        <location evidence="11">Endomembrane system</location>
        <topology evidence="11">Single-pass membrane protein</topology>
    </subcellularLocation>
</comment>
<keyword evidence="4 12" id="KW-0812">Transmembrane</keyword>
<evidence type="ECO:0000256" key="10">
    <source>
        <dbReference type="ARBA" id="ARBA00025198"/>
    </source>
</evidence>